<dbReference type="Pfam" id="PF04082">
    <property type="entry name" value="Fungal_trans"/>
    <property type="match status" value="1"/>
</dbReference>
<dbReference type="SMART" id="SM00906">
    <property type="entry name" value="Fungal_trans"/>
    <property type="match status" value="1"/>
</dbReference>
<gene>
    <name evidence="7" type="ORF">TRIVIDRAFT_191573</name>
</gene>
<dbReference type="eggNOG" id="ENOG502S5RK">
    <property type="taxonomic scope" value="Eukaryota"/>
</dbReference>
<dbReference type="OMA" id="YQHILAC"/>
<dbReference type="RefSeq" id="XP_013957174.1">
    <property type="nucleotide sequence ID" value="XM_014101699.1"/>
</dbReference>
<protein>
    <recommendedName>
        <fullName evidence="6">Zn(2)-C6 fungal-type domain-containing protein</fullName>
    </recommendedName>
</protein>
<evidence type="ECO:0000256" key="3">
    <source>
        <dbReference type="ARBA" id="ARBA00023163"/>
    </source>
</evidence>
<evidence type="ECO:0000313" key="7">
    <source>
        <dbReference type="EMBL" id="EHK22974.1"/>
    </source>
</evidence>
<evidence type="ECO:0000256" key="4">
    <source>
        <dbReference type="ARBA" id="ARBA00023242"/>
    </source>
</evidence>
<dbReference type="VEuPathDB" id="FungiDB:TRIVIDRAFT_191573"/>
<dbReference type="EMBL" id="ABDF02000006">
    <property type="protein sequence ID" value="EHK22974.1"/>
    <property type="molecule type" value="Genomic_DNA"/>
</dbReference>
<name>G9MSB6_HYPVG</name>
<dbReference type="Gene3D" id="4.10.240.10">
    <property type="entry name" value="Zn(2)-C6 fungal-type DNA-binding domain"/>
    <property type="match status" value="1"/>
</dbReference>
<dbReference type="PROSITE" id="PS00463">
    <property type="entry name" value="ZN2_CY6_FUNGAL_1"/>
    <property type="match status" value="1"/>
</dbReference>
<dbReference type="STRING" id="413071.G9MSB6"/>
<feature type="domain" description="Zn(2)-C6 fungal-type" evidence="6">
    <location>
        <begin position="35"/>
        <end position="64"/>
    </location>
</feature>
<dbReference type="CDD" id="cd12148">
    <property type="entry name" value="fungal_TF_MHR"/>
    <property type="match status" value="1"/>
</dbReference>
<keyword evidence="4" id="KW-0539">Nucleus</keyword>
<dbReference type="OrthoDB" id="2123952at2759"/>
<feature type="region of interest" description="Disordered" evidence="5">
    <location>
        <begin position="121"/>
        <end position="140"/>
    </location>
</feature>
<dbReference type="PANTHER" id="PTHR47424:SF5">
    <property type="entry name" value="ZN(II)2CYS6 TRANSCRIPTION FACTOR (EUROFUNG)"/>
    <property type="match status" value="1"/>
</dbReference>
<dbReference type="SUPFAM" id="SSF57701">
    <property type="entry name" value="Zn2/Cys6 DNA-binding domain"/>
    <property type="match status" value="1"/>
</dbReference>
<evidence type="ECO:0000256" key="2">
    <source>
        <dbReference type="ARBA" id="ARBA00023015"/>
    </source>
</evidence>
<evidence type="ECO:0000256" key="5">
    <source>
        <dbReference type="SAM" id="MobiDB-lite"/>
    </source>
</evidence>
<keyword evidence="2" id="KW-0805">Transcription regulation</keyword>
<dbReference type="GO" id="GO:0008270">
    <property type="term" value="F:zinc ion binding"/>
    <property type="evidence" value="ECO:0007669"/>
    <property type="project" value="InterPro"/>
</dbReference>
<dbReference type="GO" id="GO:0000978">
    <property type="term" value="F:RNA polymerase II cis-regulatory region sequence-specific DNA binding"/>
    <property type="evidence" value="ECO:0007669"/>
    <property type="project" value="TreeGrafter"/>
</dbReference>
<keyword evidence="3" id="KW-0804">Transcription</keyword>
<dbReference type="InterPro" id="IPR051127">
    <property type="entry name" value="Fungal_SecMet_Regulators"/>
</dbReference>
<dbReference type="InterPro" id="IPR036864">
    <property type="entry name" value="Zn2-C6_fun-type_DNA-bd_sf"/>
</dbReference>
<feature type="region of interest" description="Disordered" evidence="5">
    <location>
        <begin position="1"/>
        <end position="24"/>
    </location>
</feature>
<dbReference type="GO" id="GO:0006351">
    <property type="term" value="P:DNA-templated transcription"/>
    <property type="evidence" value="ECO:0007669"/>
    <property type="project" value="InterPro"/>
</dbReference>
<dbReference type="CDD" id="cd00067">
    <property type="entry name" value="GAL4"/>
    <property type="match status" value="1"/>
</dbReference>
<dbReference type="SMART" id="SM00066">
    <property type="entry name" value="GAL4"/>
    <property type="match status" value="1"/>
</dbReference>
<organism evidence="7 8">
    <name type="scientific">Hypocrea virens (strain Gv29-8 / FGSC 10586)</name>
    <name type="common">Gliocladium virens</name>
    <name type="synonym">Trichoderma virens</name>
    <dbReference type="NCBI Taxonomy" id="413071"/>
    <lineage>
        <taxon>Eukaryota</taxon>
        <taxon>Fungi</taxon>
        <taxon>Dikarya</taxon>
        <taxon>Ascomycota</taxon>
        <taxon>Pezizomycotina</taxon>
        <taxon>Sordariomycetes</taxon>
        <taxon>Hypocreomycetidae</taxon>
        <taxon>Hypocreales</taxon>
        <taxon>Hypocreaceae</taxon>
        <taxon>Trichoderma</taxon>
    </lineage>
</organism>
<dbReference type="Pfam" id="PF00172">
    <property type="entry name" value="Zn_clus"/>
    <property type="match status" value="1"/>
</dbReference>
<dbReference type="GO" id="GO:0000435">
    <property type="term" value="P:positive regulation of transcription from RNA polymerase II promoter by galactose"/>
    <property type="evidence" value="ECO:0007669"/>
    <property type="project" value="TreeGrafter"/>
</dbReference>
<sequence length="685" mass="77338">MRMQKASSTRRKKRATTDDINTAPRKRRARYALRACCECKRRKVRCDGHMPCEHCKSRSIQCLYDTDPNLLTNCACDASHQRNDCSEHENDGKEDISEIGRLTRLVENMQAQINTLIELNKSPSYGRGQSENPAKSRETQAYNPSLCSIRSCSDITFDIDSAKHSPPRYWGATSSDYTLNVVRFCIQPAESRCGSSCSHRKIQCYNHDSTPYSQNGSYEGVEECSESHQRKMACFCSDCTRHLQKLGKTQALQLIDIYQEVFGYLHPILDIEQQKSQVNAIYAVLESGPDVRSSQTKIEQDSLDMTKLVLAVALLAQTTGQSVPASALYNSVQNRIQYAMMSASKNIQTVVLILLAAIYHFFHDDVQLAWRMGGIAGRMAMELGLHHRDTRQRAEDESGDRITITNILWSIVILDRLWSCSIGLPQNFQDADFAKSLPEPVEAPYLKAMVSYASFTPRLWDHNSRLLKTNAIEDEDLFDVTNIQINQWKERYLAGLSYVHPKDRVDDTRPQSLPTLLYLRANRLRGLVVASYFLSGSRLVGNKQMAQSGIEIACDTIAVLSDLDATTDIYRKQHPVFQHFLASSIALLFLVILHESESKEDSNTSLGERFNLTSLSKSISCAFGLAEVYSEASSASERLWKRMVSTRDRLSKLGIPYTDQEVTIILTYRIYGVPAMSSPELLAIF</sequence>
<proteinExistence type="predicted"/>
<dbReference type="HOGENOM" id="CLU_008828_3_0_1"/>
<evidence type="ECO:0000259" key="6">
    <source>
        <dbReference type="PROSITE" id="PS50048"/>
    </source>
</evidence>
<dbReference type="InterPro" id="IPR001138">
    <property type="entry name" value="Zn2Cys6_DnaBD"/>
</dbReference>
<dbReference type="InterPro" id="IPR007219">
    <property type="entry name" value="XnlR_reg_dom"/>
</dbReference>
<dbReference type="InParanoid" id="G9MSB6"/>
<dbReference type="GeneID" id="25789540"/>
<dbReference type="Proteomes" id="UP000007115">
    <property type="component" value="Unassembled WGS sequence"/>
</dbReference>
<evidence type="ECO:0000256" key="1">
    <source>
        <dbReference type="ARBA" id="ARBA00022723"/>
    </source>
</evidence>
<dbReference type="GO" id="GO:0005634">
    <property type="term" value="C:nucleus"/>
    <property type="evidence" value="ECO:0007669"/>
    <property type="project" value="TreeGrafter"/>
</dbReference>
<keyword evidence="1" id="KW-0479">Metal-binding</keyword>
<dbReference type="PANTHER" id="PTHR47424">
    <property type="entry name" value="REGULATORY PROTEIN GAL4"/>
    <property type="match status" value="1"/>
</dbReference>
<reference evidence="7 8" key="1">
    <citation type="journal article" date="2011" name="Genome Biol.">
        <title>Comparative genome sequence analysis underscores mycoparasitism as the ancestral life style of Trichoderma.</title>
        <authorList>
            <person name="Kubicek C.P."/>
            <person name="Herrera-Estrella A."/>
            <person name="Seidl-Seiboth V."/>
            <person name="Martinez D.A."/>
            <person name="Druzhinina I.S."/>
            <person name="Thon M."/>
            <person name="Zeilinger S."/>
            <person name="Casas-Flores S."/>
            <person name="Horwitz B.A."/>
            <person name="Mukherjee P.K."/>
            <person name="Mukherjee M."/>
            <person name="Kredics L."/>
            <person name="Alcaraz L.D."/>
            <person name="Aerts A."/>
            <person name="Antal Z."/>
            <person name="Atanasova L."/>
            <person name="Cervantes-Badillo M.G."/>
            <person name="Challacombe J."/>
            <person name="Chertkov O."/>
            <person name="McCluskey K."/>
            <person name="Coulpier F."/>
            <person name="Deshpande N."/>
            <person name="von Doehren H."/>
            <person name="Ebbole D.J."/>
            <person name="Esquivel-Naranjo E.U."/>
            <person name="Fekete E."/>
            <person name="Flipphi M."/>
            <person name="Glaser F."/>
            <person name="Gomez-Rodriguez E.Y."/>
            <person name="Gruber S."/>
            <person name="Han C."/>
            <person name="Henrissat B."/>
            <person name="Hermosa R."/>
            <person name="Hernandez-Onate M."/>
            <person name="Karaffa L."/>
            <person name="Kosti I."/>
            <person name="Le Crom S."/>
            <person name="Lindquist E."/>
            <person name="Lucas S."/>
            <person name="Luebeck M."/>
            <person name="Luebeck P.S."/>
            <person name="Margeot A."/>
            <person name="Metz B."/>
            <person name="Misra M."/>
            <person name="Nevalainen H."/>
            <person name="Omann M."/>
            <person name="Packer N."/>
            <person name="Perrone G."/>
            <person name="Uresti-Rivera E.E."/>
            <person name="Salamov A."/>
            <person name="Schmoll M."/>
            <person name="Seiboth B."/>
            <person name="Shapiro H."/>
            <person name="Sukno S."/>
            <person name="Tamayo-Ramos J.A."/>
            <person name="Tisch D."/>
            <person name="Wiest A."/>
            <person name="Wilkinson H.H."/>
            <person name="Zhang M."/>
            <person name="Coutinho P.M."/>
            <person name="Kenerley C.M."/>
            <person name="Monte E."/>
            <person name="Baker S.E."/>
            <person name="Grigoriev I.V."/>
        </authorList>
    </citation>
    <scope>NUCLEOTIDE SEQUENCE [LARGE SCALE GENOMIC DNA]</scope>
    <source>
        <strain evidence="8">Gv29-8 / FGSC 10586</strain>
    </source>
</reference>
<dbReference type="GO" id="GO:0000981">
    <property type="term" value="F:DNA-binding transcription factor activity, RNA polymerase II-specific"/>
    <property type="evidence" value="ECO:0007669"/>
    <property type="project" value="InterPro"/>
</dbReference>
<dbReference type="AlphaFoldDB" id="G9MSB6"/>
<dbReference type="PROSITE" id="PS50048">
    <property type="entry name" value="ZN2_CY6_FUNGAL_2"/>
    <property type="match status" value="1"/>
</dbReference>
<evidence type="ECO:0000313" key="8">
    <source>
        <dbReference type="Proteomes" id="UP000007115"/>
    </source>
</evidence>
<accession>G9MSB6</accession>
<keyword evidence="8" id="KW-1185">Reference proteome</keyword>
<comment type="caution">
    <text evidence="7">The sequence shown here is derived from an EMBL/GenBank/DDBJ whole genome shotgun (WGS) entry which is preliminary data.</text>
</comment>